<dbReference type="AlphaFoldDB" id="A0A0P8DUH7"/>
<name>A0A0P8DUH7_9EURY</name>
<dbReference type="Proteomes" id="UP000050360">
    <property type="component" value="Unassembled WGS sequence"/>
</dbReference>
<dbReference type="Gene3D" id="3.10.450.620">
    <property type="entry name" value="JHP933, nucleotidyltransferase-like core domain"/>
    <property type="match status" value="1"/>
</dbReference>
<dbReference type="EMBL" id="LKCM01000450">
    <property type="protein sequence ID" value="KPQ41051.1"/>
    <property type="molecule type" value="Genomic_DNA"/>
</dbReference>
<reference evidence="1 2" key="1">
    <citation type="submission" date="2015-09" db="EMBL/GenBank/DDBJ databases">
        <title>A metagenomics-based metabolic model of nitrate-dependent anaerobic oxidation of methane by Methanoperedens-like archaea.</title>
        <authorList>
            <person name="Arshad A."/>
            <person name="Speth D.R."/>
            <person name="De Graaf R.M."/>
            <person name="Op Den Camp H.J."/>
            <person name="Jetten M.S."/>
            <person name="Welte C.U."/>
        </authorList>
    </citation>
    <scope>NUCLEOTIDE SEQUENCE [LARGE SCALE GENOMIC DNA]</scope>
</reference>
<evidence type="ECO:0000313" key="2">
    <source>
        <dbReference type="Proteomes" id="UP000050360"/>
    </source>
</evidence>
<dbReference type="InterPro" id="IPR014942">
    <property type="entry name" value="AbiEii"/>
</dbReference>
<feature type="non-terminal residue" evidence="1">
    <location>
        <position position="1"/>
    </location>
</feature>
<gene>
    <name evidence="1" type="ORF">MPEBLZ_04402</name>
</gene>
<organism evidence="1 2">
    <name type="scientific">Candidatus Methanoperedens nitratireducens</name>
    <dbReference type="NCBI Taxonomy" id="1392998"/>
    <lineage>
        <taxon>Archaea</taxon>
        <taxon>Methanobacteriati</taxon>
        <taxon>Methanobacteriota</taxon>
        <taxon>Stenosarchaea group</taxon>
        <taxon>Methanomicrobia</taxon>
        <taxon>Methanosarcinales</taxon>
        <taxon>ANME-2 cluster</taxon>
        <taxon>Candidatus Methanoperedentaceae</taxon>
        <taxon>Candidatus Methanoperedens</taxon>
    </lineage>
</organism>
<protein>
    <recommendedName>
        <fullName evidence="3">Nucleotidyl transferase AbiEii/AbiGii toxin family protein</fullName>
    </recommendedName>
</protein>
<evidence type="ECO:0008006" key="3">
    <source>
        <dbReference type="Google" id="ProtNLM"/>
    </source>
</evidence>
<comment type="caution">
    <text evidence="1">The sequence shown here is derived from an EMBL/GenBank/DDBJ whole genome shotgun (WGS) entry which is preliminary data.</text>
</comment>
<sequence length="113" mass="13044">DYALTWLLSGIYQEDSKLREILIFKGGTAIRKIYFPEWRLSEDMDFTIMQEVDPSELKQGFEQVFSSVNKKSSINYSFTSFNVGEFAIFADVQFLGPIGFKNKIAHDISLKEK</sequence>
<accession>A0A0P8DUH7</accession>
<proteinExistence type="predicted"/>
<evidence type="ECO:0000313" key="1">
    <source>
        <dbReference type="EMBL" id="KPQ41051.1"/>
    </source>
</evidence>
<dbReference type="Pfam" id="PF08843">
    <property type="entry name" value="AbiEii"/>
    <property type="match status" value="1"/>
</dbReference>